<feature type="compositionally biased region" description="Basic and acidic residues" evidence="1">
    <location>
        <begin position="25"/>
        <end position="37"/>
    </location>
</feature>
<organism evidence="2 3">
    <name type="scientific">Cryomyces minteri</name>
    <dbReference type="NCBI Taxonomy" id="331657"/>
    <lineage>
        <taxon>Eukaryota</taxon>
        <taxon>Fungi</taxon>
        <taxon>Dikarya</taxon>
        <taxon>Ascomycota</taxon>
        <taxon>Pezizomycotina</taxon>
        <taxon>Dothideomycetes</taxon>
        <taxon>Dothideomycetes incertae sedis</taxon>
        <taxon>Cryomyces</taxon>
    </lineage>
</organism>
<evidence type="ECO:0000256" key="1">
    <source>
        <dbReference type="SAM" id="MobiDB-lite"/>
    </source>
</evidence>
<name>A0A4U0WNM2_9PEZI</name>
<protein>
    <submittedName>
        <fullName evidence="2">Uncharacterized protein</fullName>
    </submittedName>
</protein>
<proteinExistence type="predicted"/>
<feature type="compositionally biased region" description="Polar residues" evidence="1">
    <location>
        <begin position="55"/>
        <end position="72"/>
    </location>
</feature>
<dbReference type="EMBL" id="NAJN01001212">
    <property type="protein sequence ID" value="TKA64860.1"/>
    <property type="molecule type" value="Genomic_DNA"/>
</dbReference>
<comment type="caution">
    <text evidence="2">The sequence shown here is derived from an EMBL/GenBank/DDBJ whole genome shotgun (WGS) entry which is preliminary data.</text>
</comment>
<feature type="region of interest" description="Disordered" evidence="1">
    <location>
        <begin position="24"/>
        <end position="72"/>
    </location>
</feature>
<accession>A0A4U0WNM2</accession>
<evidence type="ECO:0000313" key="2">
    <source>
        <dbReference type="EMBL" id="TKA64860.1"/>
    </source>
</evidence>
<gene>
    <name evidence="2" type="ORF">B0A49_08004</name>
</gene>
<sequence>MKWLRAWPKVNNKFILQIFCTHPSSDADKKDKSDREAATTLGSLEGTATGDAKDTPTSPSAQATKKAQPHITNDHTITAAEMEKLSLLDLNGRQIKNVIKKSKLPVSRRKAKLSYEHINTVLDGTQHLHNATKEIDGQRSAIYY</sequence>
<keyword evidence="3" id="KW-1185">Reference proteome</keyword>
<reference evidence="2 3" key="1">
    <citation type="submission" date="2017-03" db="EMBL/GenBank/DDBJ databases">
        <title>Genomes of endolithic fungi from Antarctica.</title>
        <authorList>
            <person name="Coleine C."/>
            <person name="Masonjones S."/>
            <person name="Stajich J.E."/>
        </authorList>
    </citation>
    <scope>NUCLEOTIDE SEQUENCE [LARGE SCALE GENOMIC DNA]</scope>
    <source>
        <strain evidence="2 3">CCFEE 5187</strain>
    </source>
</reference>
<dbReference type="Proteomes" id="UP000308768">
    <property type="component" value="Unassembled WGS sequence"/>
</dbReference>
<dbReference type="OrthoDB" id="10042665at2759"/>
<dbReference type="AlphaFoldDB" id="A0A4U0WNM2"/>
<evidence type="ECO:0000313" key="3">
    <source>
        <dbReference type="Proteomes" id="UP000308768"/>
    </source>
</evidence>